<dbReference type="InterPro" id="IPR013497">
    <property type="entry name" value="Topo_IA_cen"/>
</dbReference>
<feature type="region of interest" description="Disordered" evidence="15">
    <location>
        <begin position="585"/>
        <end position="608"/>
    </location>
</feature>
<dbReference type="Gene3D" id="1.10.290.10">
    <property type="entry name" value="Topoisomerase I, domain 4"/>
    <property type="match status" value="1"/>
</dbReference>
<dbReference type="PROSITE" id="PS52039">
    <property type="entry name" value="TOPO_IA_2"/>
    <property type="match status" value="1"/>
</dbReference>
<dbReference type="InterPro" id="IPR001878">
    <property type="entry name" value="Znf_CCHC"/>
</dbReference>
<dbReference type="PROSITE" id="PS50158">
    <property type="entry name" value="ZF_CCHC"/>
    <property type="match status" value="1"/>
</dbReference>
<dbReference type="Gene3D" id="4.10.1000.10">
    <property type="entry name" value="Zinc finger, CCCH-type"/>
    <property type="match status" value="2"/>
</dbReference>
<evidence type="ECO:0000256" key="9">
    <source>
        <dbReference type="ARBA" id="ARBA00022884"/>
    </source>
</evidence>
<keyword evidence="5 13" id="KW-0479">Metal-binding</keyword>
<dbReference type="EC" id="5.6.2.1" evidence="4 14"/>
<dbReference type="GO" id="GO:0006281">
    <property type="term" value="P:DNA repair"/>
    <property type="evidence" value="ECO:0007669"/>
    <property type="project" value="TreeGrafter"/>
</dbReference>
<dbReference type="Pfam" id="PF14608">
    <property type="entry name" value="zf-CCCH_2"/>
    <property type="match status" value="3"/>
</dbReference>
<proteinExistence type="inferred from homology"/>
<dbReference type="InterPro" id="IPR036875">
    <property type="entry name" value="Znf_CCHC_sf"/>
</dbReference>
<dbReference type="SMART" id="SM00356">
    <property type="entry name" value="ZnF_C3H1"/>
    <property type="match status" value="5"/>
</dbReference>
<evidence type="ECO:0000259" key="16">
    <source>
        <dbReference type="PROSITE" id="PS50103"/>
    </source>
</evidence>
<evidence type="ECO:0000313" key="21">
    <source>
        <dbReference type="Proteomes" id="UP001212841"/>
    </source>
</evidence>
<dbReference type="CDD" id="cd00186">
    <property type="entry name" value="TOP1Ac"/>
    <property type="match status" value="1"/>
</dbReference>
<keyword evidence="10 14" id="KW-0799">Topoisomerase</keyword>
<dbReference type="Pfam" id="PF23546">
    <property type="entry name" value="Zn_ribbon_TOP3B"/>
    <property type="match status" value="1"/>
</dbReference>
<keyword evidence="12 14" id="KW-0413">Isomerase</keyword>
<evidence type="ECO:0000256" key="13">
    <source>
        <dbReference type="PROSITE-ProRule" id="PRU00723"/>
    </source>
</evidence>
<dbReference type="Pfam" id="PF00642">
    <property type="entry name" value="zf-CCCH"/>
    <property type="match status" value="2"/>
</dbReference>
<dbReference type="InterPro" id="IPR006171">
    <property type="entry name" value="TOPRIM_dom"/>
</dbReference>
<keyword evidence="9" id="KW-0694">RNA-binding</keyword>
<feature type="domain" description="C3H1-type" evidence="16">
    <location>
        <begin position="154"/>
        <end position="176"/>
    </location>
</feature>
<dbReference type="FunFam" id="4.10.1000.10:FF:000012">
    <property type="entry name" value="cleavage and polyadenylation specificity factor subunit 4"/>
    <property type="match status" value="1"/>
</dbReference>
<dbReference type="GO" id="GO:0003677">
    <property type="term" value="F:DNA binding"/>
    <property type="evidence" value="ECO:0007669"/>
    <property type="project" value="UniProtKB-KW"/>
</dbReference>
<evidence type="ECO:0000256" key="5">
    <source>
        <dbReference type="ARBA" id="ARBA00022723"/>
    </source>
</evidence>
<organism evidence="20 21">
    <name type="scientific">Rhizophlyctis rosea</name>
    <dbReference type="NCBI Taxonomy" id="64517"/>
    <lineage>
        <taxon>Eukaryota</taxon>
        <taxon>Fungi</taxon>
        <taxon>Fungi incertae sedis</taxon>
        <taxon>Chytridiomycota</taxon>
        <taxon>Chytridiomycota incertae sedis</taxon>
        <taxon>Chytridiomycetes</taxon>
        <taxon>Rhizophlyctidales</taxon>
        <taxon>Rhizophlyctidaceae</taxon>
        <taxon>Rhizophlyctis</taxon>
    </lineage>
</organism>
<feature type="zinc finger region" description="C3H1-type" evidence="13">
    <location>
        <begin position="70"/>
        <end position="96"/>
    </location>
</feature>
<evidence type="ECO:0000256" key="14">
    <source>
        <dbReference type="RuleBase" id="RU362092"/>
    </source>
</evidence>
<dbReference type="InterPro" id="IPR000571">
    <property type="entry name" value="Znf_CCCH"/>
</dbReference>
<dbReference type="InterPro" id="IPR056452">
    <property type="entry name" value="Zn_ribbon_TOP3B"/>
</dbReference>
<feature type="domain" description="C3H1-type" evidence="16">
    <location>
        <begin position="42"/>
        <end position="69"/>
    </location>
</feature>
<dbReference type="GO" id="GO:0008270">
    <property type="term" value="F:zinc ion binding"/>
    <property type="evidence" value="ECO:0007669"/>
    <property type="project" value="UniProtKB-KW"/>
</dbReference>
<dbReference type="InterPro" id="IPR036855">
    <property type="entry name" value="Znf_CCCH_sf"/>
</dbReference>
<evidence type="ECO:0000313" key="20">
    <source>
        <dbReference type="EMBL" id="KAJ3049229.1"/>
    </source>
</evidence>
<dbReference type="Gene3D" id="1.10.460.10">
    <property type="entry name" value="Topoisomerase I, domain 2"/>
    <property type="match status" value="2"/>
</dbReference>
<evidence type="ECO:0000256" key="2">
    <source>
        <dbReference type="ARBA" id="ARBA00008907"/>
    </source>
</evidence>
<dbReference type="InterPro" id="IPR003602">
    <property type="entry name" value="Topo_IA_DNA-bd_dom"/>
</dbReference>
<dbReference type="PROSITE" id="PS50880">
    <property type="entry name" value="TOPRIM"/>
    <property type="match status" value="1"/>
</dbReference>
<comment type="similarity">
    <text evidence="3 14">Belongs to the type IA topoisomerase family.</text>
</comment>
<evidence type="ECO:0000256" key="7">
    <source>
        <dbReference type="ARBA" id="ARBA00022771"/>
    </source>
</evidence>
<dbReference type="GO" id="GO:0006265">
    <property type="term" value="P:DNA topological change"/>
    <property type="evidence" value="ECO:0007669"/>
    <property type="project" value="InterPro"/>
</dbReference>
<feature type="compositionally biased region" description="Basic and acidic residues" evidence="15">
    <location>
        <begin position="585"/>
        <end position="595"/>
    </location>
</feature>
<keyword evidence="21" id="KW-1185">Reference proteome</keyword>
<dbReference type="PANTHER" id="PTHR11390:SF20">
    <property type="entry name" value="DNA TOPOISOMERASE 3-BETA-1"/>
    <property type="match status" value="1"/>
</dbReference>
<dbReference type="SMART" id="SM00437">
    <property type="entry name" value="TOP1Ac"/>
    <property type="match status" value="1"/>
</dbReference>
<dbReference type="SMART" id="SM00436">
    <property type="entry name" value="TOP1Bc"/>
    <property type="match status" value="1"/>
</dbReference>
<dbReference type="PROSITE" id="PS50103">
    <property type="entry name" value="ZF_C3H1"/>
    <property type="match status" value="5"/>
</dbReference>
<evidence type="ECO:0000256" key="6">
    <source>
        <dbReference type="ARBA" id="ARBA00022737"/>
    </source>
</evidence>
<dbReference type="FunFam" id="3.40.50.140:FF:000002">
    <property type="entry name" value="DNA topoisomerase"/>
    <property type="match status" value="1"/>
</dbReference>
<dbReference type="GO" id="GO:0005634">
    <property type="term" value="C:nucleus"/>
    <property type="evidence" value="ECO:0007669"/>
    <property type="project" value="TreeGrafter"/>
</dbReference>
<evidence type="ECO:0000256" key="11">
    <source>
        <dbReference type="ARBA" id="ARBA00023125"/>
    </source>
</evidence>
<keyword evidence="6" id="KW-0677">Repeat</keyword>
<comment type="caution">
    <text evidence="20">The sequence shown here is derived from an EMBL/GenBank/DDBJ whole genome shotgun (WGS) entry which is preliminary data.</text>
</comment>
<feature type="zinc finger region" description="C3H1-type" evidence="13">
    <location>
        <begin position="125"/>
        <end position="152"/>
    </location>
</feature>
<dbReference type="InterPro" id="IPR034144">
    <property type="entry name" value="TOPRIM_TopoIII"/>
</dbReference>
<evidence type="ECO:0000256" key="15">
    <source>
        <dbReference type="SAM" id="MobiDB-lite"/>
    </source>
</evidence>
<evidence type="ECO:0000259" key="17">
    <source>
        <dbReference type="PROSITE" id="PS50158"/>
    </source>
</evidence>
<feature type="domain" description="C3H1-type" evidence="16">
    <location>
        <begin position="70"/>
        <end position="96"/>
    </location>
</feature>
<dbReference type="InterPro" id="IPR000380">
    <property type="entry name" value="Topo_IA"/>
</dbReference>
<dbReference type="SMART" id="SM00343">
    <property type="entry name" value="ZnF_C2HC"/>
    <property type="match status" value="1"/>
</dbReference>
<dbReference type="Pfam" id="PF01751">
    <property type="entry name" value="Toprim"/>
    <property type="match status" value="1"/>
</dbReference>
<gene>
    <name evidence="20" type="primary">TOP3B</name>
    <name evidence="20" type="ORF">HK097_009749</name>
</gene>
<name>A0AAD5SAN9_9FUNG</name>
<feature type="zinc finger region" description="C3H1-type" evidence="13">
    <location>
        <begin position="42"/>
        <end position="69"/>
    </location>
</feature>
<dbReference type="InterPro" id="IPR023405">
    <property type="entry name" value="Topo_IA_core_domain"/>
</dbReference>
<dbReference type="SUPFAM" id="SSF90229">
    <property type="entry name" value="CCCH zinc finger"/>
    <property type="match status" value="2"/>
</dbReference>
<accession>A0AAD5SAN9</accession>
<comment type="similarity">
    <text evidence="2">Belongs to the CPSF4/YTH1 family.</text>
</comment>
<evidence type="ECO:0000256" key="3">
    <source>
        <dbReference type="ARBA" id="ARBA00009446"/>
    </source>
</evidence>
<dbReference type="Gene3D" id="4.10.60.10">
    <property type="entry name" value="Zinc finger, CCHC-type"/>
    <property type="match status" value="1"/>
</dbReference>
<dbReference type="InterPro" id="IPR013826">
    <property type="entry name" value="Topo_IA_cen_sub3"/>
</dbReference>
<reference evidence="20" key="1">
    <citation type="submission" date="2020-05" db="EMBL/GenBank/DDBJ databases">
        <title>Phylogenomic resolution of chytrid fungi.</title>
        <authorList>
            <person name="Stajich J.E."/>
            <person name="Amses K."/>
            <person name="Simmons R."/>
            <person name="Seto K."/>
            <person name="Myers J."/>
            <person name="Bonds A."/>
            <person name="Quandt C.A."/>
            <person name="Barry K."/>
            <person name="Liu P."/>
            <person name="Grigoriev I."/>
            <person name="Longcore J.E."/>
            <person name="James T.Y."/>
        </authorList>
    </citation>
    <scope>NUCLEOTIDE SEQUENCE</scope>
    <source>
        <strain evidence="20">JEL0318</strain>
    </source>
</reference>
<dbReference type="PANTHER" id="PTHR11390">
    <property type="entry name" value="PROKARYOTIC DNA TOPOISOMERASE"/>
    <property type="match status" value="1"/>
</dbReference>
<comment type="catalytic activity">
    <reaction evidence="1 14">
        <text>ATP-independent breakage of single-stranded DNA, followed by passage and rejoining.</text>
        <dbReference type="EC" id="5.6.2.1"/>
    </reaction>
</comment>
<dbReference type="GO" id="GO:0006310">
    <property type="term" value="P:DNA recombination"/>
    <property type="evidence" value="ECO:0007669"/>
    <property type="project" value="TreeGrafter"/>
</dbReference>
<dbReference type="SUPFAM" id="SSF56712">
    <property type="entry name" value="Prokaryotic type I DNA topoisomerase"/>
    <property type="match status" value="1"/>
</dbReference>
<dbReference type="AlphaFoldDB" id="A0AAD5SAN9"/>
<feature type="domain" description="Topo IA-type catalytic" evidence="19">
    <location>
        <begin position="415"/>
        <end position="803"/>
    </location>
</feature>
<evidence type="ECO:0000256" key="10">
    <source>
        <dbReference type="ARBA" id="ARBA00023029"/>
    </source>
</evidence>
<keyword evidence="8 13" id="KW-0862">Zinc</keyword>
<keyword evidence="11 14" id="KW-0238">DNA-binding</keyword>
<dbReference type="Gene3D" id="3.40.50.140">
    <property type="match status" value="1"/>
</dbReference>
<sequence>MTPSITHTNPLSNTLTLDSTYVFEFEPFIKTELNLDIDRTRAPEKDVCKFYLKGYCHKGKNCQFKHSRNDRTVVCKHWLRGLCKKGELCEFLHEYNLKKMPECWFYAKYGECSNPECMYLHIDPESKVGECVWYARGFCRLGPECRYKHSRKAVCQCFLSGFCPKGDQCPLGHPKYEVPNSTNQERAAQAAQAAQERVPFERRPFRSLNDVTCFRCSERGHYANQCPYRRNYNNEGGTAARKMVLTVLCVAEKPSLAESIARILSDGKHRSRKGISPVCSVHEYEGKFFGAPARFKVTSVAGHVYTMDFPRQYNSWDSVEPGELFDVSTQKMEANPKTHIVKHIATESKGIDHLVLWLDCDREGENICYEVIKTALPVMKPPPPGKTHTTIHRAKFSAITALDIKKAMDNLGAPNENEAKAVDVRQELDLKIGVAFTRFQTRFFQGKYGNLDSSLISFGPCQTPTLALCVKRHDEILSFVPKPFWSLGAQITIDGATLSLPSERGRMSDQKKATEIRNSLKNFKTATIVSVTAEKKSTSRPHALNTVEMLKGASAGLGISPHETTQKGHSQWNVYVRELLDKGFTKPEGGHDAGDHPPITPTRPAEDGELSGTSWRLYDFITRHFIGTLSPNLYYTRTKALIKIGEEVFSWSGNKIRTPGFTNVMHWRAMGDEVTPVELREGLEGSVVDVGLKEGETSPPDYLTESDLIGLMEKHGIGTDASMAVHINNICERRYVQIQGNQRMLVPTNLGIVLIHGYQKIDQELALPTLRSTMEKSIAMIASGQADSRAVLEQEKEAYRRKFQDFVTKIEKMDELFEATFSPLASSGRPFSKCGKCRRYMHYINLRPARLHCRTCNETYTLPSNGNIKLYKELKCPIDIFELVLFSTGSKGKGYPVCPMCYNHPPFDGILPGMACNTCPHPTCGHSVTSNAITGCPEEGCEGVLVLDATSAPRWKVGCNGCNLVSSFRDGVNEVRLEDDVCEECAARRLVVSFQKKEGMEDLRGCIVCDDALDALLETRLVCAYGSHEGSWPGAGQRTRARTWWERTWKERF</sequence>
<keyword evidence="7 13" id="KW-0863">Zinc-finger</keyword>
<dbReference type="CDD" id="cd03362">
    <property type="entry name" value="TOPRIM_TopoIA_TopoIII"/>
    <property type="match status" value="1"/>
</dbReference>
<feature type="zinc finger region" description="C3H1-type" evidence="13">
    <location>
        <begin position="97"/>
        <end position="124"/>
    </location>
</feature>
<feature type="domain" description="C3H1-type" evidence="16">
    <location>
        <begin position="97"/>
        <end position="124"/>
    </location>
</feature>
<dbReference type="SMART" id="SM00493">
    <property type="entry name" value="TOPRIM"/>
    <property type="match status" value="1"/>
</dbReference>
<evidence type="ECO:0000256" key="8">
    <source>
        <dbReference type="ARBA" id="ARBA00022833"/>
    </source>
</evidence>
<dbReference type="PRINTS" id="PR00417">
    <property type="entry name" value="PRTPISMRASEI"/>
</dbReference>
<evidence type="ECO:0000259" key="19">
    <source>
        <dbReference type="PROSITE" id="PS52039"/>
    </source>
</evidence>
<dbReference type="EMBL" id="JADGJD010000674">
    <property type="protein sequence ID" value="KAJ3049229.1"/>
    <property type="molecule type" value="Genomic_DNA"/>
</dbReference>
<feature type="domain" description="C3H1-type" evidence="16">
    <location>
        <begin position="125"/>
        <end position="152"/>
    </location>
</feature>
<comment type="function">
    <text evidence="14">Introduces a single-strand break via transesterification at a target site in duplex DNA. Releases the supercoiling and torsional tension of DNA introduced during the DNA replication and transcription by transiently cleaving and rejoining one strand of the DNA duplex. The scissile phosphodiester is attacked by the catalytic tyrosine of the enzyme, resulting in the formation of a DNA-(5'-phosphotyrosyl)-enzyme intermediate and the expulsion of a 3'-OH DNA strand.</text>
</comment>
<dbReference type="GO" id="GO:0003723">
    <property type="term" value="F:RNA binding"/>
    <property type="evidence" value="ECO:0007669"/>
    <property type="project" value="UniProtKB-KW"/>
</dbReference>
<feature type="zinc finger region" description="C3H1-type" evidence="13">
    <location>
        <begin position="154"/>
        <end position="176"/>
    </location>
</feature>
<evidence type="ECO:0000256" key="12">
    <source>
        <dbReference type="ARBA" id="ARBA00023235"/>
    </source>
</evidence>
<feature type="domain" description="CCHC-type" evidence="17">
    <location>
        <begin position="213"/>
        <end position="227"/>
    </location>
</feature>
<dbReference type="GO" id="GO:0003917">
    <property type="term" value="F:DNA topoisomerase type I (single strand cut, ATP-independent) activity"/>
    <property type="evidence" value="ECO:0007669"/>
    <property type="project" value="UniProtKB-EC"/>
</dbReference>
<dbReference type="SUPFAM" id="SSF57756">
    <property type="entry name" value="Retrovirus zinc finger-like domains"/>
    <property type="match status" value="1"/>
</dbReference>
<protein>
    <recommendedName>
        <fullName evidence="4 14">DNA topoisomerase</fullName>
        <ecNumber evidence="4 14">5.6.2.1</ecNumber>
    </recommendedName>
</protein>
<evidence type="ECO:0000259" key="18">
    <source>
        <dbReference type="PROSITE" id="PS50880"/>
    </source>
</evidence>
<evidence type="ECO:0000256" key="1">
    <source>
        <dbReference type="ARBA" id="ARBA00000213"/>
    </source>
</evidence>
<dbReference type="InterPro" id="IPR013824">
    <property type="entry name" value="Topo_IA_cen_sub1"/>
</dbReference>
<dbReference type="InterPro" id="IPR003601">
    <property type="entry name" value="Topo_IA_2"/>
</dbReference>
<dbReference type="Pfam" id="PF01131">
    <property type="entry name" value="Topoisom_bac"/>
    <property type="match status" value="2"/>
</dbReference>
<evidence type="ECO:0000256" key="4">
    <source>
        <dbReference type="ARBA" id="ARBA00012891"/>
    </source>
</evidence>
<dbReference type="Proteomes" id="UP001212841">
    <property type="component" value="Unassembled WGS sequence"/>
</dbReference>
<feature type="domain" description="Toprim" evidence="18">
    <location>
        <begin position="246"/>
        <end position="394"/>
    </location>
</feature>